<dbReference type="Proteomes" id="UP000468687">
    <property type="component" value="Unassembled WGS sequence"/>
</dbReference>
<dbReference type="InterPro" id="IPR024516">
    <property type="entry name" value="Mce_C"/>
</dbReference>
<dbReference type="InterPro" id="IPR003399">
    <property type="entry name" value="Mce/MlaD"/>
</dbReference>
<dbReference type="InterPro" id="IPR052336">
    <property type="entry name" value="MlaD_Phospholipid_Transporter"/>
</dbReference>
<keyword evidence="4" id="KW-1185">Reference proteome</keyword>
<reference evidence="3 4" key="1">
    <citation type="journal article" date="2014" name="Int. J. Syst. Evol. Microbiol.">
        <title>Nocardioides zeae sp. nov., isolated from the stem of Zea mays.</title>
        <authorList>
            <person name="Glaeser S.P."/>
            <person name="McInroy J.A."/>
            <person name="Busse H.J."/>
            <person name="Kampfer P."/>
        </authorList>
    </citation>
    <scope>NUCLEOTIDE SEQUENCE [LARGE SCALE GENOMIC DNA]</scope>
    <source>
        <strain evidence="3 4">JCM 30728</strain>
    </source>
</reference>
<dbReference type="RefSeq" id="WP_163770718.1">
    <property type="nucleotide sequence ID" value="NZ_JAAGXA010000002.1"/>
</dbReference>
<dbReference type="AlphaFoldDB" id="A0A6P0HGG5"/>
<comment type="caution">
    <text evidence="3">The sequence shown here is derived from an EMBL/GenBank/DDBJ whole genome shotgun (WGS) entry which is preliminary data.</text>
</comment>
<sequence>MRSGLTPVAVKSIVFTLVTVLATLVLAATIRNGSGGGGEFTARFTDATSLNEGDDIRMAGVKVGAVRDIEVADDGLAEVTFTVSDEVAVPAGTTLELRFRNLVGQRYIALQPPTTPAGGDAIAPGHEFGVDATSPALDLTLLFNGFHPLFRLLDPEDVNALSGQVLAVFQGDGASVDTLLESTGRLTTTLAQKDAVIGQLITSLGSVLATVESRTDEVDATIVTLQQLVSGLAADRDTIGATLDGLGSLSVSVADLLDEGRAPLQESIVGLGDLAGNLAESSDTIDTLLANLPGRLDALGRVGSYGSWLNFYACSVQGLIPLPEGYTGDLGVEPVAARCR</sequence>
<dbReference type="GO" id="GO:0051701">
    <property type="term" value="P:biological process involved in interaction with host"/>
    <property type="evidence" value="ECO:0007669"/>
    <property type="project" value="TreeGrafter"/>
</dbReference>
<dbReference type="InterPro" id="IPR005693">
    <property type="entry name" value="Mce"/>
</dbReference>
<dbReference type="EMBL" id="JAAGXA010000002">
    <property type="protein sequence ID" value="NEN77340.1"/>
    <property type="molecule type" value="Genomic_DNA"/>
</dbReference>
<feature type="domain" description="Mce/MlaD" evidence="1">
    <location>
        <begin position="38"/>
        <end position="113"/>
    </location>
</feature>
<proteinExistence type="predicted"/>
<dbReference type="PANTHER" id="PTHR33371:SF17">
    <property type="entry name" value="MCE-FAMILY PROTEIN MCE1B"/>
    <property type="match status" value="1"/>
</dbReference>
<name>A0A6P0HGG5_9ACTN</name>
<dbReference type="Pfam" id="PF11887">
    <property type="entry name" value="Mce4_CUP1"/>
    <property type="match status" value="1"/>
</dbReference>
<dbReference type="Pfam" id="PF02470">
    <property type="entry name" value="MlaD"/>
    <property type="match status" value="1"/>
</dbReference>
<dbReference type="NCBIfam" id="TIGR00996">
    <property type="entry name" value="Mtu_fam_mce"/>
    <property type="match status" value="1"/>
</dbReference>
<accession>A0A6P0HGG5</accession>
<evidence type="ECO:0000313" key="4">
    <source>
        <dbReference type="Proteomes" id="UP000468687"/>
    </source>
</evidence>
<evidence type="ECO:0000313" key="3">
    <source>
        <dbReference type="EMBL" id="NEN77340.1"/>
    </source>
</evidence>
<gene>
    <name evidence="3" type="ORF">G3T38_03520</name>
</gene>
<protein>
    <submittedName>
        <fullName evidence="3">MCE family protein</fullName>
    </submittedName>
</protein>
<evidence type="ECO:0000259" key="1">
    <source>
        <dbReference type="Pfam" id="PF02470"/>
    </source>
</evidence>
<dbReference type="PANTHER" id="PTHR33371">
    <property type="entry name" value="INTERMEMBRANE PHOSPHOLIPID TRANSPORT SYSTEM BINDING PROTEIN MLAD-RELATED"/>
    <property type="match status" value="1"/>
</dbReference>
<feature type="domain" description="Mammalian cell entry C-terminal" evidence="2">
    <location>
        <begin position="121"/>
        <end position="298"/>
    </location>
</feature>
<organism evidence="3 4">
    <name type="scientific">Nocardioides zeae</name>
    <dbReference type="NCBI Taxonomy" id="1457234"/>
    <lineage>
        <taxon>Bacteria</taxon>
        <taxon>Bacillati</taxon>
        <taxon>Actinomycetota</taxon>
        <taxon>Actinomycetes</taxon>
        <taxon>Propionibacteriales</taxon>
        <taxon>Nocardioidaceae</taxon>
        <taxon>Nocardioides</taxon>
    </lineage>
</organism>
<evidence type="ECO:0000259" key="2">
    <source>
        <dbReference type="Pfam" id="PF11887"/>
    </source>
</evidence>
<dbReference type="GO" id="GO:0005576">
    <property type="term" value="C:extracellular region"/>
    <property type="evidence" value="ECO:0007669"/>
    <property type="project" value="TreeGrafter"/>
</dbReference>